<reference evidence="6 7" key="1">
    <citation type="journal article" date="2011" name="Science">
        <title>Comparative functional genomics of the fission yeasts.</title>
        <authorList>
            <person name="Rhind N."/>
            <person name="Chen Z."/>
            <person name="Yassour M."/>
            <person name="Thompson D.A."/>
            <person name="Haas B.J."/>
            <person name="Habib N."/>
            <person name="Wapinski I."/>
            <person name="Roy S."/>
            <person name="Lin M.F."/>
            <person name="Heiman D.I."/>
            <person name="Young S.K."/>
            <person name="Furuya K."/>
            <person name="Guo Y."/>
            <person name="Pidoux A."/>
            <person name="Chen H.M."/>
            <person name="Robbertse B."/>
            <person name="Goldberg J.M."/>
            <person name="Aoki K."/>
            <person name="Bayne E.H."/>
            <person name="Berlin A.M."/>
            <person name="Desjardins C.A."/>
            <person name="Dobbs E."/>
            <person name="Dukaj L."/>
            <person name="Fan L."/>
            <person name="FitzGerald M.G."/>
            <person name="French C."/>
            <person name="Gujja S."/>
            <person name="Hansen K."/>
            <person name="Keifenheim D."/>
            <person name="Levin J.Z."/>
            <person name="Mosher R.A."/>
            <person name="Mueller C.A."/>
            <person name="Pfiffner J."/>
            <person name="Priest M."/>
            <person name="Russ C."/>
            <person name="Smialowska A."/>
            <person name="Swoboda P."/>
            <person name="Sykes S.M."/>
            <person name="Vaughn M."/>
            <person name="Vengrova S."/>
            <person name="Yoder R."/>
            <person name="Zeng Q."/>
            <person name="Allshire R."/>
            <person name="Baulcombe D."/>
            <person name="Birren B.W."/>
            <person name="Brown W."/>
            <person name="Ekwall K."/>
            <person name="Kellis M."/>
            <person name="Leatherwood J."/>
            <person name="Levin H."/>
            <person name="Margalit H."/>
            <person name="Martienssen R."/>
            <person name="Nieduszynski C.A."/>
            <person name="Spatafora J.W."/>
            <person name="Friedman N."/>
            <person name="Dalgaard J.Z."/>
            <person name="Baumann P."/>
            <person name="Niki H."/>
            <person name="Regev A."/>
            <person name="Nusbaum C."/>
        </authorList>
    </citation>
    <scope>NUCLEOTIDE SEQUENCE [LARGE SCALE GENOMIC DNA]</scope>
    <source>
        <strain evidence="7">yFS286</strain>
    </source>
</reference>
<dbReference type="InterPro" id="IPR028565">
    <property type="entry name" value="MHD"/>
</dbReference>
<feature type="domain" description="MHD" evidence="4">
    <location>
        <begin position="504"/>
        <end position="759"/>
    </location>
</feature>
<feature type="compositionally biased region" description="Polar residues" evidence="3">
    <location>
        <begin position="309"/>
        <end position="326"/>
    </location>
</feature>
<dbReference type="AlphaFoldDB" id="S9R1Z8"/>
<evidence type="ECO:0000313" key="7">
    <source>
        <dbReference type="Proteomes" id="UP000016088"/>
    </source>
</evidence>
<dbReference type="GO" id="GO:0032153">
    <property type="term" value="C:cell division site"/>
    <property type="evidence" value="ECO:0007669"/>
    <property type="project" value="TreeGrafter"/>
</dbReference>
<keyword evidence="2" id="KW-0175">Coiled coil</keyword>
<sequence length="767" mass="84538">MDSLTKTEYVTAFLSNCSPKDSMSLYRQRLEQVRSDNDVLGYWIRERAEIEKQYSANLHKLAMNMQNINSQSMSFHDAWKQLEAETLETAKYRNQMTHQMSSQIYKPLLEYYTSSPQTASARKLAERLTNIANEISPNQGLKKLSKVSKSDTLNSRANWDAEAPLAFEKLENLDEEHLLMLKQVYLSIASLQSDACSSHQDLFSKSMEVYMELPIEKEIKKFSESATLFSEPASNTEAAGSPLSSTDDKVKEHGGESSLKSRVTTLFRRKTAKKSNASSPKSPHSNKLSNLFNKQGKDSNKESKRLVSSPGTNSSVPSLSEQSYASSIGRPAQDFQADHGASEDENEDTIRPNMSDRNRFSPSLDQPDSGEQNNISQNLDENFQNAEPQTSKERIKESGTPFSDPSDFSPAIPVPSSPSANSPTLSTKNKQVSGNDKAAIDSVSGSLRRNTSLSRYRSMGRSKTSSSADQLSDLSSLPNLSTSSLQSLDHREPILGWLPELPKAAGLSAAIIETFSGELTDAGLLRPSCSGTVYLKYAAIVGQLSKVVGVRLASSFPLAIKLQDEYSVHPSSSYDCFQVSTSKLETPNPALKYDLQLDSVNGARCIPLTVAQKWKHEETASSMIAFVKPNLAWKDIGNTLFIKKLVMSVYLGENIIVKGCQSSPAGEFSRKTSKLKLSFSDITVPSSGFKVLARFDVSPSAAVRKPVVGLQFTVNHKSNNSGLVTLLERPELESPSSSHRSVLESAYEEKEVPTFYTSQIRDCILYA</sequence>
<feature type="compositionally biased region" description="Polar residues" evidence="3">
    <location>
        <begin position="360"/>
        <end position="389"/>
    </location>
</feature>
<keyword evidence="1" id="KW-0254">Endocytosis</keyword>
<dbReference type="GO" id="GO:0030139">
    <property type="term" value="C:endocytic vesicle"/>
    <property type="evidence" value="ECO:0007669"/>
    <property type="project" value="EnsemblFungi"/>
</dbReference>
<dbReference type="HOGENOM" id="CLU_011037_0_0_1"/>
<feature type="compositionally biased region" description="Basic and acidic residues" evidence="3">
    <location>
        <begin position="246"/>
        <end position="255"/>
    </location>
</feature>
<evidence type="ECO:0000256" key="3">
    <source>
        <dbReference type="SAM" id="MobiDB-lite"/>
    </source>
</evidence>
<dbReference type="OMA" id="NRITWRY"/>
<keyword evidence="7" id="KW-1185">Reference proteome</keyword>
<feature type="compositionally biased region" description="Polar residues" evidence="3">
    <location>
        <begin position="424"/>
        <end position="434"/>
    </location>
</feature>
<feature type="compositionally biased region" description="Low complexity" evidence="3">
    <location>
        <begin position="465"/>
        <end position="474"/>
    </location>
</feature>
<dbReference type="Pfam" id="PF00611">
    <property type="entry name" value="FCH"/>
    <property type="match status" value="1"/>
</dbReference>
<dbReference type="GO" id="GO:0005886">
    <property type="term" value="C:plasma membrane"/>
    <property type="evidence" value="ECO:0007669"/>
    <property type="project" value="TreeGrafter"/>
</dbReference>
<feature type="domain" description="F-BAR" evidence="5">
    <location>
        <begin position="7"/>
        <end position="262"/>
    </location>
</feature>
<dbReference type="InterPro" id="IPR027267">
    <property type="entry name" value="AH/BAR_dom_sf"/>
</dbReference>
<dbReference type="InterPro" id="IPR031160">
    <property type="entry name" value="F_BAR_dom"/>
</dbReference>
<dbReference type="GO" id="GO:0030479">
    <property type="term" value="C:actin cortical patch"/>
    <property type="evidence" value="ECO:0007669"/>
    <property type="project" value="EnsemblFungi"/>
</dbReference>
<dbReference type="GO" id="GO:0006897">
    <property type="term" value="P:endocytosis"/>
    <property type="evidence" value="ECO:0007669"/>
    <property type="project" value="UniProtKB-KW"/>
</dbReference>
<evidence type="ECO:0000259" key="5">
    <source>
        <dbReference type="PROSITE" id="PS51741"/>
    </source>
</evidence>
<gene>
    <name evidence="6" type="ORF">SOCG_00188</name>
</gene>
<organism evidence="6 7">
    <name type="scientific">Schizosaccharomyces octosporus (strain yFS286)</name>
    <name type="common">Fission yeast</name>
    <name type="synonym">Octosporomyces octosporus</name>
    <dbReference type="NCBI Taxonomy" id="483514"/>
    <lineage>
        <taxon>Eukaryota</taxon>
        <taxon>Fungi</taxon>
        <taxon>Dikarya</taxon>
        <taxon>Ascomycota</taxon>
        <taxon>Taphrinomycotina</taxon>
        <taxon>Schizosaccharomycetes</taxon>
        <taxon>Schizosaccharomycetales</taxon>
        <taxon>Schizosaccharomycetaceae</taxon>
        <taxon>Schizosaccharomyces</taxon>
    </lineage>
</organism>
<dbReference type="Proteomes" id="UP000016088">
    <property type="component" value="Unassembled WGS sequence"/>
</dbReference>
<feature type="compositionally biased region" description="Basic and acidic residues" evidence="3">
    <location>
        <begin position="336"/>
        <end position="359"/>
    </location>
</feature>
<dbReference type="InterPro" id="IPR018808">
    <property type="entry name" value="Muniscin_C"/>
</dbReference>
<dbReference type="PANTHER" id="PTHR23065:SF54">
    <property type="entry name" value="SUPPRESSOR OF YEAST PROFILIN DELETION"/>
    <property type="match status" value="1"/>
</dbReference>
<feature type="compositionally biased region" description="Low complexity" evidence="3">
    <location>
        <begin position="274"/>
        <end position="287"/>
    </location>
</feature>
<dbReference type="GO" id="GO:0032185">
    <property type="term" value="P:septin cytoskeleton organization"/>
    <property type="evidence" value="ECO:0007669"/>
    <property type="project" value="TreeGrafter"/>
</dbReference>
<dbReference type="PANTHER" id="PTHR23065">
    <property type="entry name" value="PROLINE-SERINE-THREONINE PHOSPHATASE INTERACTING PROTEIN 1"/>
    <property type="match status" value="1"/>
</dbReference>
<dbReference type="GeneID" id="25029172"/>
<dbReference type="RefSeq" id="XP_013018062.1">
    <property type="nucleotide sequence ID" value="XM_013162608.1"/>
</dbReference>
<dbReference type="Pfam" id="PF10291">
    <property type="entry name" value="muHD"/>
    <property type="match status" value="1"/>
</dbReference>
<name>S9R1Z8_SCHOY</name>
<dbReference type="SUPFAM" id="SSF103657">
    <property type="entry name" value="BAR/IMD domain-like"/>
    <property type="match status" value="1"/>
</dbReference>
<accession>S9R1Z8</accession>
<proteinExistence type="predicted"/>
<evidence type="ECO:0000256" key="1">
    <source>
        <dbReference type="ARBA" id="ARBA00022583"/>
    </source>
</evidence>
<evidence type="ECO:0000313" key="6">
    <source>
        <dbReference type="EMBL" id="EPX72425.1"/>
    </source>
</evidence>
<feature type="region of interest" description="Disordered" evidence="3">
    <location>
        <begin position="230"/>
        <end position="474"/>
    </location>
</feature>
<dbReference type="eggNOG" id="ENOG502RS0E">
    <property type="taxonomic scope" value="Eukaryota"/>
</dbReference>
<dbReference type="InterPro" id="IPR001060">
    <property type="entry name" value="FCH_dom"/>
</dbReference>
<feature type="compositionally biased region" description="Polar residues" evidence="3">
    <location>
        <begin position="443"/>
        <end position="455"/>
    </location>
</feature>
<evidence type="ECO:0000259" key="4">
    <source>
        <dbReference type="PROSITE" id="PS51072"/>
    </source>
</evidence>
<feature type="compositionally biased region" description="Basic and acidic residues" evidence="3">
    <location>
        <begin position="295"/>
        <end position="305"/>
    </location>
</feature>
<protein>
    <submittedName>
        <fullName evidence="6">Cytoskeletal protein Syp1</fullName>
    </submittedName>
</protein>
<dbReference type="Gene3D" id="1.20.1270.60">
    <property type="entry name" value="Arfaptin homology (AH) domain/BAR domain"/>
    <property type="match status" value="1"/>
</dbReference>
<feature type="compositionally biased region" description="Polar residues" evidence="3">
    <location>
        <begin position="230"/>
        <end position="245"/>
    </location>
</feature>
<dbReference type="PROSITE" id="PS51741">
    <property type="entry name" value="F_BAR"/>
    <property type="match status" value="1"/>
</dbReference>
<dbReference type="PROSITE" id="PS51072">
    <property type="entry name" value="MHD"/>
    <property type="match status" value="1"/>
</dbReference>
<evidence type="ECO:0000256" key="2">
    <source>
        <dbReference type="PROSITE-ProRule" id="PRU01077"/>
    </source>
</evidence>
<dbReference type="VEuPathDB" id="FungiDB:SOCG_00188"/>
<dbReference type="OrthoDB" id="331602at2759"/>
<dbReference type="EMBL" id="KE503207">
    <property type="protein sequence ID" value="EPX72425.1"/>
    <property type="molecule type" value="Genomic_DNA"/>
</dbReference>